<feature type="non-terminal residue" evidence="2">
    <location>
        <position position="1"/>
    </location>
</feature>
<dbReference type="AlphaFoldDB" id="A0A371FNH1"/>
<proteinExistence type="predicted"/>
<name>A0A371FNH1_MUCPR</name>
<feature type="region of interest" description="Disordered" evidence="1">
    <location>
        <begin position="104"/>
        <end position="131"/>
    </location>
</feature>
<evidence type="ECO:0000313" key="2">
    <source>
        <dbReference type="EMBL" id="RDX79878.1"/>
    </source>
</evidence>
<feature type="compositionally biased region" description="Pro residues" evidence="1">
    <location>
        <begin position="106"/>
        <end position="131"/>
    </location>
</feature>
<dbReference type="Proteomes" id="UP000257109">
    <property type="component" value="Unassembled WGS sequence"/>
</dbReference>
<sequence length="131" mass="14404">MDEPNCLAYPNQCYVTLGKVYIEIIRELLGALKTKVKIDYKLPYYKAFNLVVMGEGFLPKLQVCMHWFPEAGINIGIKCLITTNDTTPPSTPLTINTSLTINTASLPPPPPLPPSKLPPPPLTLSPSPPPY</sequence>
<dbReference type="EMBL" id="QJKJ01008406">
    <property type="protein sequence ID" value="RDX79878.1"/>
    <property type="molecule type" value="Genomic_DNA"/>
</dbReference>
<organism evidence="2 3">
    <name type="scientific">Mucuna pruriens</name>
    <name type="common">Velvet bean</name>
    <name type="synonym">Dolichos pruriens</name>
    <dbReference type="NCBI Taxonomy" id="157652"/>
    <lineage>
        <taxon>Eukaryota</taxon>
        <taxon>Viridiplantae</taxon>
        <taxon>Streptophyta</taxon>
        <taxon>Embryophyta</taxon>
        <taxon>Tracheophyta</taxon>
        <taxon>Spermatophyta</taxon>
        <taxon>Magnoliopsida</taxon>
        <taxon>eudicotyledons</taxon>
        <taxon>Gunneridae</taxon>
        <taxon>Pentapetalae</taxon>
        <taxon>rosids</taxon>
        <taxon>fabids</taxon>
        <taxon>Fabales</taxon>
        <taxon>Fabaceae</taxon>
        <taxon>Papilionoideae</taxon>
        <taxon>50 kb inversion clade</taxon>
        <taxon>NPAAA clade</taxon>
        <taxon>indigoferoid/millettioid clade</taxon>
        <taxon>Phaseoleae</taxon>
        <taxon>Mucuna</taxon>
    </lineage>
</organism>
<gene>
    <name evidence="2" type="ORF">CR513_39645</name>
</gene>
<comment type="caution">
    <text evidence="2">The sequence shown here is derived from an EMBL/GenBank/DDBJ whole genome shotgun (WGS) entry which is preliminary data.</text>
</comment>
<evidence type="ECO:0000256" key="1">
    <source>
        <dbReference type="SAM" id="MobiDB-lite"/>
    </source>
</evidence>
<protein>
    <submittedName>
        <fullName evidence="2">Uncharacterized protein</fullName>
    </submittedName>
</protein>
<evidence type="ECO:0000313" key="3">
    <source>
        <dbReference type="Proteomes" id="UP000257109"/>
    </source>
</evidence>
<keyword evidence="3" id="KW-1185">Reference proteome</keyword>
<accession>A0A371FNH1</accession>
<reference evidence="2" key="1">
    <citation type="submission" date="2018-05" db="EMBL/GenBank/DDBJ databases">
        <title>Draft genome of Mucuna pruriens seed.</title>
        <authorList>
            <person name="Nnadi N.E."/>
            <person name="Vos R."/>
            <person name="Hasami M.H."/>
            <person name="Devisetty U.K."/>
            <person name="Aguiy J.C."/>
        </authorList>
    </citation>
    <scope>NUCLEOTIDE SEQUENCE [LARGE SCALE GENOMIC DNA]</scope>
    <source>
        <strain evidence="2">JCA_2017</strain>
    </source>
</reference>